<dbReference type="InterPro" id="IPR025364">
    <property type="entry name" value="DUF4268"/>
</dbReference>
<evidence type="ECO:0000313" key="3">
    <source>
        <dbReference type="Proteomes" id="UP001257060"/>
    </source>
</evidence>
<dbReference type="Pfam" id="PF14088">
    <property type="entry name" value="DUF4268"/>
    <property type="match status" value="1"/>
</dbReference>
<reference evidence="2 3" key="1">
    <citation type="submission" date="2022-06" db="EMBL/GenBank/DDBJ databases">
        <title>Halogeometricum sp. a new haloarchaeum isolate from saline soil.</title>
        <authorList>
            <person name="Strakova D."/>
            <person name="Galisteo C."/>
            <person name="Sanchez-Porro C."/>
            <person name="Ventosa A."/>
        </authorList>
    </citation>
    <scope>NUCLEOTIDE SEQUENCE [LARGE SCALE GENOMIC DNA]</scope>
    <source>
        <strain evidence="2 3">S1BR25-6</strain>
    </source>
</reference>
<dbReference type="InterPro" id="IPR011856">
    <property type="entry name" value="tRNA_endonuc-like_dom_sf"/>
</dbReference>
<dbReference type="Proteomes" id="UP001257060">
    <property type="component" value="Unassembled WGS sequence"/>
</dbReference>
<gene>
    <name evidence="2" type="ORF">NDI76_20815</name>
</gene>
<feature type="domain" description="DUF4268" evidence="1">
    <location>
        <begin position="181"/>
        <end position="316"/>
    </location>
</feature>
<sequence>MSRSEPPEFRELEPQDVRDFWEHEAHEFTPWLADSIRDDDASHLEDVLGLDLEVIETEKDVGRYSVDIVAEVIDDGRQIVIENQLEASDHDHLGKCIAYAAGVDADIIVWVSPQFNDEHKDAFQWLNKNSREGVDLFAVRLEVWRIGDSAPAVRLNPIEDPSEWKEKAKRSEGELSETKKLQEEYWTQFRDLISDRETPLRTRKPKPQHWYNNPMGRSGFKLQFTVNTVEDNLYCQLVIQDDPEVYQELEGQKETIEEEIGEQLIWSPPEEAQRNSKRAKITLRRPGDLTDRESWDDYQTWMLERGERFHKVFYDRIQHL</sequence>
<protein>
    <submittedName>
        <fullName evidence="2">DUF4268 domain-containing protein</fullName>
    </submittedName>
</protein>
<accession>A0ABU2GLL5</accession>
<dbReference type="Gene3D" id="3.40.1350.10">
    <property type="match status" value="1"/>
</dbReference>
<name>A0ABU2GLL5_9EURY</name>
<dbReference type="EMBL" id="JAMQOP010000006">
    <property type="protein sequence ID" value="MDS0301183.1"/>
    <property type="molecule type" value="Genomic_DNA"/>
</dbReference>
<evidence type="ECO:0000313" key="2">
    <source>
        <dbReference type="EMBL" id="MDS0301183.1"/>
    </source>
</evidence>
<comment type="caution">
    <text evidence="2">The sequence shown here is derived from an EMBL/GenBank/DDBJ whole genome shotgun (WGS) entry which is preliminary data.</text>
</comment>
<evidence type="ECO:0000259" key="1">
    <source>
        <dbReference type="Pfam" id="PF14088"/>
    </source>
</evidence>
<keyword evidence="3" id="KW-1185">Reference proteome</keyword>
<dbReference type="RefSeq" id="WP_310926117.1">
    <property type="nucleotide sequence ID" value="NZ_JAMQOP010000006.1"/>
</dbReference>
<proteinExistence type="predicted"/>
<organism evidence="2 3">
    <name type="scientific">Halogeometricum salsisoli</name>
    <dbReference type="NCBI Taxonomy" id="2950536"/>
    <lineage>
        <taxon>Archaea</taxon>
        <taxon>Methanobacteriati</taxon>
        <taxon>Methanobacteriota</taxon>
        <taxon>Stenosarchaea group</taxon>
        <taxon>Halobacteria</taxon>
        <taxon>Halobacteriales</taxon>
        <taxon>Haloferacaceae</taxon>
        <taxon>Halogeometricum</taxon>
    </lineage>
</organism>